<feature type="transmembrane region" description="Helical" evidence="1">
    <location>
        <begin position="78"/>
        <end position="97"/>
    </location>
</feature>
<dbReference type="RefSeq" id="WP_216440572.1">
    <property type="nucleotide sequence ID" value="NZ_JAHLQF010000004.1"/>
</dbReference>
<organism evidence="2 3">
    <name type="scientific">Clostridium mobile</name>
    <dbReference type="NCBI Taxonomy" id="2841512"/>
    <lineage>
        <taxon>Bacteria</taxon>
        <taxon>Bacillati</taxon>
        <taxon>Bacillota</taxon>
        <taxon>Clostridia</taxon>
        <taxon>Eubacteriales</taxon>
        <taxon>Clostridiaceae</taxon>
        <taxon>Clostridium</taxon>
    </lineage>
</organism>
<dbReference type="EMBL" id="JAHLQF010000004">
    <property type="protein sequence ID" value="MBU5485975.1"/>
    <property type="molecule type" value="Genomic_DNA"/>
</dbReference>
<keyword evidence="1" id="KW-0472">Membrane</keyword>
<dbReference type="Proteomes" id="UP000726170">
    <property type="component" value="Unassembled WGS sequence"/>
</dbReference>
<comment type="caution">
    <text evidence="2">The sequence shown here is derived from an EMBL/GenBank/DDBJ whole genome shotgun (WGS) entry which is preliminary data.</text>
</comment>
<keyword evidence="1" id="KW-0812">Transmembrane</keyword>
<gene>
    <name evidence="2" type="ORF">KQI86_16765</name>
</gene>
<evidence type="ECO:0000313" key="2">
    <source>
        <dbReference type="EMBL" id="MBU5485975.1"/>
    </source>
</evidence>
<keyword evidence="3" id="KW-1185">Reference proteome</keyword>
<evidence type="ECO:0000256" key="1">
    <source>
        <dbReference type="SAM" id="Phobius"/>
    </source>
</evidence>
<evidence type="ECO:0008006" key="4">
    <source>
        <dbReference type="Google" id="ProtNLM"/>
    </source>
</evidence>
<keyword evidence="1" id="KW-1133">Transmembrane helix</keyword>
<sequence length="188" mass="22294">MGKDARKYTENYYESLINNFKEDKKYQYELGNIKKAYLEIKKYYKEIFINNKDDIKYEKIRLEKKLGKHHGIRISNNFALDIAIIGVFISIFFSYIIKPFEHLDLSLILNISCAFFLIFIFRAIKNSDEILAEHLRIYMSLKILDELEKELSTNNVCEKIDVTNENIDVKIDTLVEDVKSIKRYIGIK</sequence>
<accession>A0ABS6ELS8</accession>
<reference evidence="2 3" key="1">
    <citation type="submission" date="2021-06" db="EMBL/GenBank/DDBJ databases">
        <authorList>
            <person name="Sun Q."/>
            <person name="Li D."/>
        </authorList>
    </citation>
    <scope>NUCLEOTIDE SEQUENCE [LARGE SCALE GENOMIC DNA]</scope>
    <source>
        <strain evidence="2 3">MSJ-11</strain>
    </source>
</reference>
<evidence type="ECO:0000313" key="3">
    <source>
        <dbReference type="Proteomes" id="UP000726170"/>
    </source>
</evidence>
<name>A0ABS6ELS8_9CLOT</name>
<feature type="transmembrane region" description="Helical" evidence="1">
    <location>
        <begin position="103"/>
        <end position="124"/>
    </location>
</feature>
<proteinExistence type="predicted"/>
<protein>
    <recommendedName>
        <fullName evidence="4">SMODS and SLOG-associating 2TM effector domain-containing protein</fullName>
    </recommendedName>
</protein>